<evidence type="ECO:0000256" key="1">
    <source>
        <dbReference type="ARBA" id="ARBA00004141"/>
    </source>
</evidence>
<protein>
    <submittedName>
        <fullName evidence="9">Pantothenate transporter liz1</fullName>
    </submittedName>
</protein>
<feature type="domain" description="Major facilitator superfamily (MFS) profile" evidence="8">
    <location>
        <begin position="19"/>
        <end position="480"/>
    </location>
</feature>
<accession>A0A8H4QBF3</accession>
<dbReference type="PANTHER" id="PTHR43791">
    <property type="entry name" value="PERMEASE-RELATED"/>
    <property type="match status" value="1"/>
</dbReference>
<dbReference type="Gene3D" id="1.20.1250.20">
    <property type="entry name" value="MFS general substrate transporter like domains"/>
    <property type="match status" value="1"/>
</dbReference>
<evidence type="ECO:0000256" key="6">
    <source>
        <dbReference type="ARBA" id="ARBA00037968"/>
    </source>
</evidence>
<comment type="caution">
    <text evidence="9">The sequence shown here is derived from an EMBL/GenBank/DDBJ whole genome shotgun (WGS) entry which is preliminary data.</text>
</comment>
<dbReference type="FunFam" id="1.20.1250.20:FF:000065">
    <property type="entry name" value="Putative MFS pantothenate transporter"/>
    <property type="match status" value="1"/>
</dbReference>
<feature type="transmembrane region" description="Helical" evidence="7">
    <location>
        <begin position="178"/>
        <end position="201"/>
    </location>
</feature>
<keyword evidence="5 7" id="KW-0472">Membrane</keyword>
<comment type="subcellular location">
    <subcellularLocation>
        <location evidence="1">Membrane</location>
        <topology evidence="1">Multi-pass membrane protein</topology>
    </subcellularLocation>
</comment>
<keyword evidence="3 7" id="KW-0812">Transmembrane</keyword>
<dbReference type="InterPro" id="IPR036259">
    <property type="entry name" value="MFS_trans_sf"/>
</dbReference>
<evidence type="ECO:0000256" key="7">
    <source>
        <dbReference type="SAM" id="Phobius"/>
    </source>
</evidence>
<dbReference type="Proteomes" id="UP000562929">
    <property type="component" value="Unassembled WGS sequence"/>
</dbReference>
<evidence type="ECO:0000256" key="3">
    <source>
        <dbReference type="ARBA" id="ARBA00022692"/>
    </source>
</evidence>
<reference evidence="9 10" key="1">
    <citation type="journal article" date="2020" name="G3 (Bethesda)">
        <title>Genetic Underpinnings of Host Manipulation by Ophiocordyceps as Revealed by Comparative Transcriptomics.</title>
        <authorList>
            <person name="Will I."/>
            <person name="Das B."/>
            <person name="Trinh T."/>
            <person name="Brachmann A."/>
            <person name="Ohm R.A."/>
            <person name="de Bekker C."/>
        </authorList>
    </citation>
    <scope>NUCLEOTIDE SEQUENCE [LARGE SCALE GENOMIC DNA]</scope>
    <source>
        <strain evidence="9 10">EC05</strain>
    </source>
</reference>
<feature type="transmembrane region" description="Helical" evidence="7">
    <location>
        <begin position="383"/>
        <end position="407"/>
    </location>
</feature>
<gene>
    <name evidence="9" type="ORF">GQ602_000010</name>
</gene>
<dbReference type="InterPro" id="IPR020846">
    <property type="entry name" value="MFS_dom"/>
</dbReference>
<dbReference type="GO" id="GO:0098717">
    <property type="term" value="P:pantothenate import across plasma membrane"/>
    <property type="evidence" value="ECO:0007669"/>
    <property type="project" value="TreeGrafter"/>
</dbReference>
<dbReference type="GO" id="GO:0015233">
    <property type="term" value="F:pantothenate transmembrane transporter activity"/>
    <property type="evidence" value="ECO:0007669"/>
    <property type="project" value="TreeGrafter"/>
</dbReference>
<proteinExistence type="inferred from homology"/>
<evidence type="ECO:0000313" key="10">
    <source>
        <dbReference type="Proteomes" id="UP000562929"/>
    </source>
</evidence>
<dbReference type="Pfam" id="PF07690">
    <property type="entry name" value="MFS_1"/>
    <property type="match status" value="1"/>
</dbReference>
<sequence>MTENDLGERALVRKIDFFILSFCCLSYFVNYLDRSNLANAYVSGMRHDLAFTGDQLNQINTCFTVGYIIGQIPSNLSLTCIRPRLWFPAMMVLWAGLTIATSAAQSPQAIMAIRLFQGACEASTFVGTHLILGSWYTPSELGFRTGIFTASGLAGTMIGGFVQTAIHARLDGRRGLAGWRWLFIVDGLVTLPVALYGLALFPDTPQTTTAPYLSPDERALARARVPDNADDKPPLTLAFARRVLSSWQLWGFVGLWILAGEAESPAANSLLALFMQSHPSKRYSVAQMNNYPAGVSAVGIVSTLACAALTDRLRGRRQLAGYVAAGAGIVSAGFVLGAARPPAGPVMTAVVFAGYYISGAVYATQAVFFAWCNDAMRFEPDAFRAVVLAAMNLGSNAVNAWWSILFYGASMAPWFTRGMWAMLGNCIALAVWTAGLARKIALEERKRRSKEAGDGSFRRQEAVISSGVGLGACSHSEDKA</sequence>
<name>A0A8H4QBF3_9HYPO</name>
<feature type="transmembrane region" description="Helical" evidence="7">
    <location>
        <begin position="147"/>
        <end position="166"/>
    </location>
</feature>
<dbReference type="OrthoDB" id="3639251at2759"/>
<keyword evidence="10" id="KW-1185">Reference proteome</keyword>
<keyword evidence="2" id="KW-0813">Transport</keyword>
<feature type="transmembrane region" description="Helical" evidence="7">
    <location>
        <begin position="419"/>
        <end position="437"/>
    </location>
</feature>
<feature type="transmembrane region" description="Helical" evidence="7">
    <location>
        <begin position="319"/>
        <end position="339"/>
    </location>
</feature>
<dbReference type="AlphaFoldDB" id="A0A8H4QBF3"/>
<evidence type="ECO:0000256" key="2">
    <source>
        <dbReference type="ARBA" id="ARBA00022448"/>
    </source>
</evidence>
<feature type="transmembrane region" description="Helical" evidence="7">
    <location>
        <begin position="15"/>
        <end position="32"/>
    </location>
</feature>
<feature type="transmembrane region" description="Helical" evidence="7">
    <location>
        <begin position="85"/>
        <end position="103"/>
    </location>
</feature>
<feature type="transmembrane region" description="Helical" evidence="7">
    <location>
        <begin position="291"/>
        <end position="310"/>
    </location>
</feature>
<dbReference type="InterPro" id="IPR011701">
    <property type="entry name" value="MFS"/>
</dbReference>
<keyword evidence="4 7" id="KW-1133">Transmembrane helix</keyword>
<evidence type="ECO:0000313" key="9">
    <source>
        <dbReference type="EMBL" id="KAF4594397.1"/>
    </source>
</evidence>
<organism evidence="9 10">
    <name type="scientific">Ophiocordyceps camponoti-floridani</name>
    <dbReference type="NCBI Taxonomy" id="2030778"/>
    <lineage>
        <taxon>Eukaryota</taxon>
        <taxon>Fungi</taxon>
        <taxon>Dikarya</taxon>
        <taxon>Ascomycota</taxon>
        <taxon>Pezizomycotina</taxon>
        <taxon>Sordariomycetes</taxon>
        <taxon>Hypocreomycetidae</taxon>
        <taxon>Hypocreales</taxon>
        <taxon>Ophiocordycipitaceae</taxon>
        <taxon>Ophiocordyceps</taxon>
    </lineage>
</organism>
<dbReference type="GO" id="GO:0005886">
    <property type="term" value="C:plasma membrane"/>
    <property type="evidence" value="ECO:0007669"/>
    <property type="project" value="TreeGrafter"/>
</dbReference>
<evidence type="ECO:0000256" key="5">
    <source>
        <dbReference type="ARBA" id="ARBA00023136"/>
    </source>
</evidence>
<dbReference type="SUPFAM" id="SSF103473">
    <property type="entry name" value="MFS general substrate transporter"/>
    <property type="match status" value="1"/>
</dbReference>
<dbReference type="PANTHER" id="PTHR43791:SF4">
    <property type="entry name" value="PANTOTHENATE TRANSPORTER FEN2"/>
    <property type="match status" value="1"/>
</dbReference>
<evidence type="ECO:0000259" key="8">
    <source>
        <dbReference type="PROSITE" id="PS50850"/>
    </source>
</evidence>
<dbReference type="EMBL" id="JAACLJ010000001">
    <property type="protein sequence ID" value="KAF4594397.1"/>
    <property type="molecule type" value="Genomic_DNA"/>
</dbReference>
<dbReference type="PROSITE" id="PS50850">
    <property type="entry name" value="MFS"/>
    <property type="match status" value="1"/>
</dbReference>
<comment type="similarity">
    <text evidence="6">Belongs to the major facilitator superfamily. Allantoate permease family.</text>
</comment>
<evidence type="ECO:0000256" key="4">
    <source>
        <dbReference type="ARBA" id="ARBA00022989"/>
    </source>
</evidence>
<feature type="transmembrane region" description="Helical" evidence="7">
    <location>
        <begin position="345"/>
        <end position="371"/>
    </location>
</feature>